<dbReference type="Pfam" id="PF08747">
    <property type="entry name" value="BrxB"/>
    <property type="match status" value="1"/>
</dbReference>
<reference evidence="1 2" key="1">
    <citation type="submission" date="2019-08" db="EMBL/GenBank/DDBJ databases">
        <title>In-depth cultivation of the pig gut microbiome towards novel bacterial diversity and tailored functional studies.</title>
        <authorList>
            <person name="Wylensek D."/>
            <person name="Hitch T.C.A."/>
            <person name="Clavel T."/>
        </authorList>
    </citation>
    <scope>NUCLEOTIDE SEQUENCE [LARGE SCALE GENOMIC DNA]</scope>
    <source>
        <strain evidence="1 2">Oil+RF-744-WCA-WT-11</strain>
    </source>
</reference>
<dbReference type="EMBL" id="VULZ01000008">
    <property type="protein sequence ID" value="MSS15024.1"/>
    <property type="molecule type" value="Genomic_DNA"/>
</dbReference>
<dbReference type="InterPro" id="IPR014858">
    <property type="entry name" value="BrxB"/>
</dbReference>
<comment type="caution">
    <text evidence="1">The sequence shown here is derived from an EMBL/GenBank/DDBJ whole genome shotgun (WGS) entry which is preliminary data.</text>
</comment>
<evidence type="ECO:0000313" key="2">
    <source>
        <dbReference type="Proteomes" id="UP000481852"/>
    </source>
</evidence>
<organism evidence="1 2">
    <name type="scientific">Porcincola intestinalis</name>
    <dbReference type="NCBI Taxonomy" id="2606632"/>
    <lineage>
        <taxon>Bacteria</taxon>
        <taxon>Bacillati</taxon>
        <taxon>Bacillota</taxon>
        <taxon>Clostridia</taxon>
        <taxon>Lachnospirales</taxon>
        <taxon>Lachnospiraceae</taxon>
        <taxon>Porcincola</taxon>
    </lineage>
</organism>
<dbReference type="AlphaFoldDB" id="A0A6L5X869"/>
<evidence type="ECO:0000313" key="1">
    <source>
        <dbReference type="EMBL" id="MSS15024.1"/>
    </source>
</evidence>
<keyword evidence="2" id="KW-1185">Reference proteome</keyword>
<dbReference type="Proteomes" id="UP000481852">
    <property type="component" value="Unassembled WGS sequence"/>
</dbReference>
<name>A0A6L5X869_9FIRM</name>
<gene>
    <name evidence="1" type="ORF">FYJ35_08210</name>
</gene>
<accession>A0A6L5X869</accession>
<sequence>MTDQALSRDHFRKRRSLSERFSEMDEKIKNPSFRKATGKANEVNYWVFDYAPEQEMEVRSHIQWLQNRNRKGFDDYQLVVFDLYDLIIDELKTKGFLEKTEKLEERGGIHRVVKAVQRTLRITDKDNYLVQYITDHTPDNSIVLLCGIGKCYPLLEAPEVFNKVLYNMPQKFASTPIILFYPGTYTEQELVVFNEVVEDSYYRAFRIAR</sequence>
<proteinExistence type="predicted"/>
<dbReference type="RefSeq" id="WP_154525458.1">
    <property type="nucleotide sequence ID" value="NZ_VULZ01000008.1"/>
</dbReference>
<protein>
    <submittedName>
        <fullName evidence="1">DUF1788 domain-containing protein</fullName>
    </submittedName>
</protein>